<dbReference type="CDD" id="cd00190">
    <property type="entry name" value="Tryp_SPc"/>
    <property type="match status" value="1"/>
</dbReference>
<evidence type="ECO:0000256" key="3">
    <source>
        <dbReference type="ARBA" id="ARBA00023157"/>
    </source>
</evidence>
<comment type="caution">
    <text evidence="5">Lacks conserved residue(s) required for the propagation of feature annotation.</text>
</comment>
<dbReference type="PANTHER" id="PTHR24260:SF136">
    <property type="entry name" value="GH08193P-RELATED"/>
    <property type="match status" value="1"/>
</dbReference>
<dbReference type="SUPFAM" id="SSF57196">
    <property type="entry name" value="EGF/Laminin"/>
    <property type="match status" value="1"/>
</dbReference>
<feature type="domain" description="EGF-like" evidence="8">
    <location>
        <begin position="668"/>
        <end position="703"/>
    </location>
</feature>
<dbReference type="PROSITE" id="PS00010">
    <property type="entry name" value="ASX_HYDROXYL"/>
    <property type="match status" value="1"/>
</dbReference>
<feature type="disulfide bond" evidence="5">
    <location>
        <begin position="693"/>
        <end position="702"/>
    </location>
</feature>
<feature type="region of interest" description="Disordered" evidence="6">
    <location>
        <begin position="319"/>
        <end position="339"/>
    </location>
</feature>
<dbReference type="InterPro" id="IPR001791">
    <property type="entry name" value="Laminin_G"/>
</dbReference>
<dbReference type="InterPro" id="IPR051333">
    <property type="entry name" value="CLIP_Serine_Protease"/>
</dbReference>
<dbReference type="InterPro" id="IPR000152">
    <property type="entry name" value="EGF-type_Asp/Asn_hydroxyl_site"/>
</dbReference>
<keyword evidence="12" id="KW-1185">Reference proteome</keyword>
<protein>
    <recommendedName>
        <fullName evidence="13">Trypsin-like serine protease</fullName>
    </recommendedName>
</protein>
<dbReference type="InterPro" id="IPR018114">
    <property type="entry name" value="TRYPSIN_HIS"/>
</dbReference>
<feature type="domain" description="Laminin G" evidence="7">
    <location>
        <begin position="465"/>
        <end position="632"/>
    </location>
</feature>
<dbReference type="SMART" id="SM00181">
    <property type="entry name" value="EGF"/>
    <property type="match status" value="2"/>
</dbReference>
<reference evidence="11" key="2">
    <citation type="submission" date="2025-05" db="UniProtKB">
        <authorList>
            <consortium name="EnsemblMetazoa"/>
        </authorList>
    </citation>
    <scope>IDENTIFICATION</scope>
    <source>
        <strain evidence="11">Foshan</strain>
    </source>
</reference>
<dbReference type="CDD" id="cd00054">
    <property type="entry name" value="EGF_CA"/>
    <property type="match status" value="1"/>
</dbReference>
<dbReference type="SUPFAM" id="SSF50494">
    <property type="entry name" value="Trypsin-like serine proteases"/>
    <property type="match status" value="1"/>
</dbReference>
<dbReference type="Gene3D" id="2.40.10.10">
    <property type="entry name" value="Trypsin-like serine proteases"/>
    <property type="match status" value="1"/>
</dbReference>
<evidence type="ECO:0000259" key="7">
    <source>
        <dbReference type="PROSITE" id="PS50025"/>
    </source>
</evidence>
<dbReference type="Pfam" id="PF00089">
    <property type="entry name" value="Trypsin"/>
    <property type="match status" value="1"/>
</dbReference>
<feature type="domain" description="EGF-like" evidence="8">
    <location>
        <begin position="630"/>
        <end position="666"/>
    </location>
</feature>
<evidence type="ECO:0000259" key="9">
    <source>
        <dbReference type="PROSITE" id="PS50240"/>
    </source>
</evidence>
<feature type="domain" description="Peptidase S1" evidence="9">
    <location>
        <begin position="60"/>
        <end position="306"/>
    </location>
</feature>
<dbReference type="InterPro" id="IPR043504">
    <property type="entry name" value="Peptidase_S1_PA_chymotrypsin"/>
</dbReference>
<dbReference type="PROSITE" id="PS50026">
    <property type="entry name" value="EGF_3"/>
    <property type="match status" value="2"/>
</dbReference>
<dbReference type="Gene3D" id="2.60.120.200">
    <property type="match status" value="2"/>
</dbReference>
<dbReference type="InterPro" id="IPR001881">
    <property type="entry name" value="EGF-like_Ca-bd_dom"/>
</dbReference>
<reference evidence="12" key="1">
    <citation type="journal article" date="2015" name="Proc. Natl. Acad. Sci. U.S.A.">
        <title>Genome sequence of the Asian Tiger mosquito, Aedes albopictus, reveals insights into its biology, genetics, and evolution.</title>
        <authorList>
            <person name="Chen X.G."/>
            <person name="Jiang X."/>
            <person name="Gu J."/>
            <person name="Xu M."/>
            <person name="Wu Y."/>
            <person name="Deng Y."/>
            <person name="Zhang C."/>
            <person name="Bonizzoni M."/>
            <person name="Dermauw W."/>
            <person name="Vontas J."/>
            <person name="Armbruster P."/>
            <person name="Huang X."/>
            <person name="Yang Y."/>
            <person name="Zhang H."/>
            <person name="He W."/>
            <person name="Peng H."/>
            <person name="Liu Y."/>
            <person name="Wu K."/>
            <person name="Chen J."/>
            <person name="Lirakis M."/>
            <person name="Topalis P."/>
            <person name="Van Leeuwen T."/>
            <person name="Hall A.B."/>
            <person name="Jiang X."/>
            <person name="Thorpe C."/>
            <person name="Mueller R.L."/>
            <person name="Sun C."/>
            <person name="Waterhouse R.M."/>
            <person name="Yan G."/>
            <person name="Tu Z.J."/>
            <person name="Fang X."/>
            <person name="James A.A."/>
        </authorList>
    </citation>
    <scope>NUCLEOTIDE SEQUENCE [LARGE SCALE GENOMIC DNA]</scope>
    <source>
        <strain evidence="12">Foshan</strain>
    </source>
</reference>
<dbReference type="RefSeq" id="XP_019547186.2">
    <property type="nucleotide sequence ID" value="XM_019691641.3"/>
</dbReference>
<evidence type="ECO:0000256" key="4">
    <source>
        <dbReference type="ARBA" id="ARBA00024195"/>
    </source>
</evidence>
<dbReference type="PROSITE" id="PS01186">
    <property type="entry name" value="EGF_2"/>
    <property type="match status" value="1"/>
</dbReference>
<dbReference type="SMART" id="SM00020">
    <property type="entry name" value="Tryp_SPc"/>
    <property type="match status" value="1"/>
</dbReference>
<dbReference type="InterPro" id="IPR036179">
    <property type="entry name" value="Ig-like_dom_sf"/>
</dbReference>
<feature type="domain" description="Laminin G" evidence="7">
    <location>
        <begin position="712"/>
        <end position="885"/>
    </location>
</feature>
<feature type="compositionally biased region" description="Low complexity" evidence="6">
    <location>
        <begin position="328"/>
        <end position="339"/>
    </location>
</feature>
<evidence type="ECO:0000256" key="6">
    <source>
        <dbReference type="SAM" id="MobiDB-lite"/>
    </source>
</evidence>
<evidence type="ECO:0000256" key="2">
    <source>
        <dbReference type="ARBA" id="ARBA00022525"/>
    </source>
</evidence>
<dbReference type="InterPro" id="IPR013783">
    <property type="entry name" value="Ig-like_fold"/>
</dbReference>
<evidence type="ECO:0000313" key="12">
    <source>
        <dbReference type="Proteomes" id="UP000069940"/>
    </source>
</evidence>
<evidence type="ECO:0000256" key="1">
    <source>
        <dbReference type="ARBA" id="ARBA00004613"/>
    </source>
</evidence>
<dbReference type="Proteomes" id="UP000069940">
    <property type="component" value="Unassembled WGS sequence"/>
</dbReference>
<dbReference type="PROSITE" id="PS50240">
    <property type="entry name" value="TRYPSIN_DOM"/>
    <property type="match status" value="1"/>
</dbReference>
<accession>A0ABM2A3M8</accession>
<proteinExistence type="inferred from homology"/>
<feature type="disulfide bond" evidence="5">
    <location>
        <begin position="637"/>
        <end position="654"/>
    </location>
</feature>
<dbReference type="InterPro" id="IPR000742">
    <property type="entry name" value="EGF"/>
</dbReference>
<keyword evidence="2" id="KW-0964">Secreted</keyword>
<dbReference type="PROSITE" id="PS00022">
    <property type="entry name" value="EGF_1"/>
    <property type="match status" value="2"/>
</dbReference>
<dbReference type="SUPFAM" id="SSF49899">
    <property type="entry name" value="Concanavalin A-like lectins/glucanases"/>
    <property type="match status" value="2"/>
</dbReference>
<dbReference type="PRINTS" id="PR00722">
    <property type="entry name" value="CHYMOTRYPSIN"/>
</dbReference>
<name>A0ABM2A3M8_AEDAL</name>
<feature type="disulfide bond" evidence="5">
    <location>
        <begin position="656"/>
        <end position="665"/>
    </location>
</feature>
<evidence type="ECO:0000259" key="10">
    <source>
        <dbReference type="PROSITE" id="PS50835"/>
    </source>
</evidence>
<sequence>MLTSRTVPSVVSQVSGFPSRVGAFLLLLVIAAQLASSLDETKIYRDGVCGAVQLTLDTRIAGGNAAEEGDWPWHGALFFGKDYKCGCSLISEWFVLTAGHCLFNPDTGYRFDIKRLRVVLGLLDLNQHQSHTREFQVKEINVYPKFTTESHKHDLALLLLNEAVEFSEKIRPIKIIDSKSTFIEKVAGNYGTVVGWGFTEEAKVSNQLRTAQMLIARYADCVESNPDLFGQLIHNGMYCAGAENGTNVCNGDSGGGMYIFQHNSWHLQGLVSFAALRDGTNLCDLYSYAAFTNVPHYLDWIESQLQDHQRKMQEQLNRELKEVPDEGTTTTTTTTTTTPTSTAAVELHPLVDAQSVRFAPSECLQQNDEIIVVGFNSSISLACKPGSDGETTEKQESIRWFRENKYFYEIDLSSEVGLSKSGVHDILTLRHVDASHSGRYFCRAKLPSANVTDRRIVSVVGVVPRFEPVDGSPAYMKYELLLNQQYFSLQMTFRSDREDGVLFYRTDEWDHQIMKVVLVNGMMELDLLTERKTVRKIGCKKHRISMGEWHTVKLNCHLGRCYATLDGEMMAQFSENVFLTSGGKDFFYLGGIPNRNESGFTGCISQMFLNDYQIHLRQEVIKSERISECNHCTANTCQNGGVCVETSDRNAFRCLCPDGFTGRHCSNVGERCRATSCVEALCHNFENGFRCACSSTRTGKRCEAINDLNGKAISFRSFGFAKFKINLTKNFQIQFQFLPRNTTAGTLIELQNDIRGTGNFMTLTLNNGVLELRYTIDLDVTVFTIRSSVSVNLNSWHSVKTGYQSSSIYLQVDDEPSQSNSLFSGFFNLMYDHYVNLGGVDDCVAWGQCPERTSDYDGCIKELFVSGHAVDLTRSFIDARNVEICRINES</sequence>
<dbReference type="PROSITE" id="PS50025">
    <property type="entry name" value="LAM_G_DOMAIN"/>
    <property type="match status" value="2"/>
</dbReference>
<keyword evidence="3 5" id="KW-1015">Disulfide bond</keyword>
<dbReference type="Pfam" id="PF00008">
    <property type="entry name" value="EGF"/>
    <property type="match status" value="1"/>
</dbReference>
<dbReference type="SUPFAM" id="SSF48726">
    <property type="entry name" value="Immunoglobulin"/>
    <property type="match status" value="1"/>
</dbReference>
<dbReference type="Gene3D" id="2.60.40.10">
    <property type="entry name" value="Immunoglobulins"/>
    <property type="match status" value="1"/>
</dbReference>
<dbReference type="PANTHER" id="PTHR24260">
    <property type="match status" value="1"/>
</dbReference>
<dbReference type="InterPro" id="IPR001254">
    <property type="entry name" value="Trypsin_dom"/>
</dbReference>
<dbReference type="InterPro" id="IPR013320">
    <property type="entry name" value="ConA-like_dom_sf"/>
</dbReference>
<dbReference type="GeneID" id="109417571"/>
<dbReference type="CDD" id="cd00096">
    <property type="entry name" value="Ig"/>
    <property type="match status" value="1"/>
</dbReference>
<dbReference type="SMART" id="SM00179">
    <property type="entry name" value="EGF_CA"/>
    <property type="match status" value="2"/>
</dbReference>
<dbReference type="PROSITE" id="PS00134">
    <property type="entry name" value="TRYPSIN_HIS"/>
    <property type="match status" value="1"/>
</dbReference>
<feature type="disulfide bond" evidence="5">
    <location>
        <begin position="672"/>
        <end position="682"/>
    </location>
</feature>
<dbReference type="PROSITE" id="PS50835">
    <property type="entry name" value="IG_LIKE"/>
    <property type="match status" value="1"/>
</dbReference>
<comment type="similarity">
    <text evidence="4">Belongs to the peptidase S1 family. CLIP subfamily.</text>
</comment>
<dbReference type="SMART" id="SM00282">
    <property type="entry name" value="LamG"/>
    <property type="match status" value="2"/>
</dbReference>
<organism evidence="11 12">
    <name type="scientific">Aedes albopictus</name>
    <name type="common">Asian tiger mosquito</name>
    <name type="synonym">Stegomyia albopicta</name>
    <dbReference type="NCBI Taxonomy" id="7160"/>
    <lineage>
        <taxon>Eukaryota</taxon>
        <taxon>Metazoa</taxon>
        <taxon>Ecdysozoa</taxon>
        <taxon>Arthropoda</taxon>
        <taxon>Hexapoda</taxon>
        <taxon>Insecta</taxon>
        <taxon>Pterygota</taxon>
        <taxon>Neoptera</taxon>
        <taxon>Endopterygota</taxon>
        <taxon>Diptera</taxon>
        <taxon>Nematocera</taxon>
        <taxon>Culicoidea</taxon>
        <taxon>Culicidae</taxon>
        <taxon>Culicinae</taxon>
        <taxon>Aedini</taxon>
        <taxon>Aedes</taxon>
        <taxon>Stegomyia</taxon>
    </lineage>
</organism>
<dbReference type="InterPro" id="IPR001314">
    <property type="entry name" value="Peptidase_S1A"/>
</dbReference>
<dbReference type="InterPro" id="IPR007110">
    <property type="entry name" value="Ig-like_dom"/>
</dbReference>
<dbReference type="Pfam" id="PF02210">
    <property type="entry name" value="Laminin_G_2"/>
    <property type="match status" value="2"/>
</dbReference>
<keyword evidence="5" id="KW-0245">EGF-like domain</keyword>
<feature type="domain" description="Ig-like" evidence="10">
    <location>
        <begin position="349"/>
        <end position="458"/>
    </location>
</feature>
<evidence type="ECO:0000256" key="5">
    <source>
        <dbReference type="PROSITE-ProRule" id="PRU00076"/>
    </source>
</evidence>
<evidence type="ECO:0000259" key="8">
    <source>
        <dbReference type="PROSITE" id="PS50026"/>
    </source>
</evidence>
<dbReference type="InterPro" id="IPR009003">
    <property type="entry name" value="Peptidase_S1_PA"/>
</dbReference>
<evidence type="ECO:0008006" key="13">
    <source>
        <dbReference type="Google" id="ProtNLM"/>
    </source>
</evidence>
<dbReference type="EnsemblMetazoa" id="AALFPA23_024135.R35980">
    <property type="protein sequence ID" value="AALFPA23_024135.P35980"/>
    <property type="gene ID" value="AALFPA23_024135"/>
</dbReference>
<comment type="subcellular location">
    <subcellularLocation>
        <location evidence="1">Secreted</location>
    </subcellularLocation>
</comment>
<evidence type="ECO:0000313" key="11">
    <source>
        <dbReference type="EnsemblMetazoa" id="AALFPA23_024135.P35980"/>
    </source>
</evidence>
<dbReference type="Gene3D" id="2.10.25.10">
    <property type="entry name" value="Laminin"/>
    <property type="match status" value="1"/>
</dbReference>
<dbReference type="CDD" id="cd00110">
    <property type="entry name" value="LamG"/>
    <property type="match status" value="2"/>
</dbReference>